<dbReference type="EMBL" id="CP003837">
    <property type="protein sequence ID" value="AGH42514.1"/>
    <property type="molecule type" value="Genomic_DNA"/>
</dbReference>
<organism evidence="1 2">
    <name type="scientific">Paraglaciecola psychrophila 170</name>
    <dbReference type="NCBI Taxonomy" id="1129794"/>
    <lineage>
        <taxon>Bacteria</taxon>
        <taxon>Pseudomonadati</taxon>
        <taxon>Pseudomonadota</taxon>
        <taxon>Gammaproteobacteria</taxon>
        <taxon>Alteromonadales</taxon>
        <taxon>Alteromonadaceae</taxon>
        <taxon>Paraglaciecola</taxon>
    </lineage>
</organism>
<protein>
    <submittedName>
        <fullName evidence="1">Peptidase S9B dipeptidylpeptidase IV domain-containing protein</fullName>
    </submittedName>
</protein>
<name>M4RK37_9ALTE</name>
<gene>
    <name evidence="1" type="ORF">C427_0404</name>
</gene>
<dbReference type="STRING" id="1129794.C427_0404"/>
<dbReference type="PATRIC" id="fig|1129794.4.peg.399"/>
<keyword evidence="2" id="KW-1185">Reference proteome</keyword>
<evidence type="ECO:0000313" key="2">
    <source>
        <dbReference type="Proteomes" id="UP000011864"/>
    </source>
</evidence>
<reference evidence="1 2" key="1">
    <citation type="journal article" date="2013" name="Genome Announc.">
        <title>Complete Genome Sequence of Glaciecola psychrophila Strain 170T.</title>
        <authorList>
            <person name="Yin J."/>
            <person name="Chen J."/>
            <person name="Liu G."/>
            <person name="Yu Y."/>
            <person name="Song L."/>
            <person name="Wang X."/>
            <person name="Qu X."/>
        </authorList>
    </citation>
    <scope>NUCLEOTIDE SEQUENCE [LARGE SCALE GENOMIC DNA]</scope>
    <source>
        <strain evidence="1 2">170</strain>
    </source>
</reference>
<dbReference type="RefSeq" id="WP_015430308.1">
    <property type="nucleotide sequence ID" value="NC_020514.1"/>
</dbReference>
<dbReference type="AlphaFoldDB" id="M4RK37"/>
<evidence type="ECO:0000313" key="1">
    <source>
        <dbReference type="EMBL" id="AGH42514.1"/>
    </source>
</evidence>
<dbReference type="eggNOG" id="COG1506">
    <property type="taxonomic scope" value="Bacteria"/>
</dbReference>
<dbReference type="Proteomes" id="UP000011864">
    <property type="component" value="Chromosome"/>
</dbReference>
<dbReference type="KEGG" id="gps:C427_0404"/>
<proteinExistence type="predicted"/>
<sequence length="72" mass="8390">MYVDSFSTINILQQVSLQKADGEQLTWLSKNAVTKNHPLKAYQANWVKPTISSFSLDDDSELYYRLYKPYNI</sequence>
<dbReference type="HOGENOM" id="CLU_2718677_0_0_6"/>
<accession>M4RK37</accession>